<reference evidence="1 2" key="1">
    <citation type="submission" date="2018-06" db="EMBL/GenBank/DDBJ databases">
        <authorList>
            <consortium name="Pathogen Informatics"/>
            <person name="Doyle S."/>
        </authorList>
    </citation>
    <scope>NUCLEOTIDE SEQUENCE [LARGE SCALE GENOMIC DNA]</scope>
    <source>
        <strain evidence="1 2">NCTC13149</strain>
    </source>
</reference>
<protein>
    <submittedName>
        <fullName evidence="1">Uncharacterized protein</fullName>
    </submittedName>
</protein>
<organism evidence="1 2">
    <name type="scientific">Peptoniphilus lacrimalis</name>
    <dbReference type="NCBI Taxonomy" id="33031"/>
    <lineage>
        <taxon>Bacteria</taxon>
        <taxon>Bacillati</taxon>
        <taxon>Bacillota</taxon>
        <taxon>Tissierellia</taxon>
        <taxon>Tissierellales</taxon>
        <taxon>Peptoniphilaceae</taxon>
        <taxon>Peptoniphilus</taxon>
    </lineage>
</organism>
<evidence type="ECO:0000313" key="1">
    <source>
        <dbReference type="EMBL" id="SUB57732.1"/>
    </source>
</evidence>
<name>A0A379C5W7_9FIRM</name>
<proteinExistence type="predicted"/>
<sequence>MVNEKELRSKDPYLDLIRMVVNQAIEDYNRLIAGKKISFSRQCSFVSLDEVISFFLSEYFYFITGLDGKMILNRLNEIGSVNE</sequence>
<gene>
    <name evidence="1" type="ORF">NCTC13149_01589</name>
</gene>
<evidence type="ECO:0000313" key="2">
    <source>
        <dbReference type="Proteomes" id="UP000255517"/>
    </source>
</evidence>
<dbReference type="RefSeq" id="WP_019035284.1">
    <property type="nucleotide sequence ID" value="NZ_UGSZ01000001.1"/>
</dbReference>
<accession>A0A379C5W7</accession>
<dbReference type="AlphaFoldDB" id="A0A379C5W7"/>
<dbReference type="Proteomes" id="UP000255517">
    <property type="component" value="Unassembled WGS sequence"/>
</dbReference>
<dbReference type="EMBL" id="UGSZ01000001">
    <property type="protein sequence ID" value="SUB57732.1"/>
    <property type="molecule type" value="Genomic_DNA"/>
</dbReference>
<dbReference type="STRING" id="1122949.GCA_000378725_01671"/>